<evidence type="ECO:0000256" key="2">
    <source>
        <dbReference type="ARBA" id="ARBA00022692"/>
    </source>
</evidence>
<reference evidence="7 8" key="1">
    <citation type="submission" date="2022-06" db="EMBL/GenBank/DDBJ databases">
        <title>Ideonella sp. NS12-5 Genome sequencing and assembly.</title>
        <authorList>
            <person name="Jung Y."/>
        </authorList>
    </citation>
    <scope>NUCLEOTIDE SEQUENCE [LARGE SCALE GENOMIC DNA]</scope>
    <source>
        <strain evidence="7 8">NS12-5</strain>
    </source>
</reference>
<proteinExistence type="predicted"/>
<dbReference type="Pfam" id="PF04932">
    <property type="entry name" value="Wzy_C"/>
    <property type="match status" value="1"/>
</dbReference>
<organism evidence="7 8">
    <name type="scientific">Ideonella oryzae</name>
    <dbReference type="NCBI Taxonomy" id="2937441"/>
    <lineage>
        <taxon>Bacteria</taxon>
        <taxon>Pseudomonadati</taxon>
        <taxon>Pseudomonadota</taxon>
        <taxon>Betaproteobacteria</taxon>
        <taxon>Burkholderiales</taxon>
        <taxon>Sphaerotilaceae</taxon>
        <taxon>Ideonella</taxon>
    </lineage>
</organism>
<dbReference type="PANTHER" id="PTHR37422:SF13">
    <property type="entry name" value="LIPOPOLYSACCHARIDE BIOSYNTHESIS PROTEIN PA4999-RELATED"/>
    <property type="match status" value="1"/>
</dbReference>
<evidence type="ECO:0000313" key="7">
    <source>
        <dbReference type="EMBL" id="MCO5977579.1"/>
    </source>
</evidence>
<comment type="caution">
    <text evidence="7">The sequence shown here is derived from an EMBL/GenBank/DDBJ whole genome shotgun (WGS) entry which is preliminary data.</text>
</comment>
<evidence type="ECO:0000256" key="5">
    <source>
        <dbReference type="SAM" id="Phobius"/>
    </source>
</evidence>
<dbReference type="Proteomes" id="UP001204851">
    <property type="component" value="Unassembled WGS sequence"/>
</dbReference>
<evidence type="ECO:0000313" key="8">
    <source>
        <dbReference type="Proteomes" id="UP001204851"/>
    </source>
</evidence>
<dbReference type="PANTHER" id="PTHR37422">
    <property type="entry name" value="TEICHURONIC ACID BIOSYNTHESIS PROTEIN TUAE"/>
    <property type="match status" value="1"/>
</dbReference>
<name>A0ABT1BP28_9BURK</name>
<feature type="transmembrane region" description="Helical" evidence="5">
    <location>
        <begin position="386"/>
        <end position="407"/>
    </location>
</feature>
<feature type="transmembrane region" description="Helical" evidence="5">
    <location>
        <begin position="215"/>
        <end position="233"/>
    </location>
</feature>
<keyword evidence="7" id="KW-0436">Ligase</keyword>
<feature type="transmembrane region" description="Helical" evidence="5">
    <location>
        <begin position="168"/>
        <end position="185"/>
    </location>
</feature>
<dbReference type="RefSeq" id="WP_252770085.1">
    <property type="nucleotide sequence ID" value="NZ_JAMXMC010000007.1"/>
</dbReference>
<protein>
    <submittedName>
        <fullName evidence="7">O-antigen ligase family protein</fullName>
    </submittedName>
</protein>
<feature type="domain" description="O-antigen ligase-related" evidence="6">
    <location>
        <begin position="176"/>
        <end position="313"/>
    </location>
</feature>
<gene>
    <name evidence="7" type="ORF">M0L44_12795</name>
</gene>
<evidence type="ECO:0000256" key="1">
    <source>
        <dbReference type="ARBA" id="ARBA00004141"/>
    </source>
</evidence>
<evidence type="ECO:0000256" key="4">
    <source>
        <dbReference type="ARBA" id="ARBA00023136"/>
    </source>
</evidence>
<sequence length="438" mass="48209">MLLHLFTALYAIWLMSGSGIGQEAPYNAWRLGASFWLLLAALSLRRGALPLRHPPTWALTSVLVMLVIGCIHSSDPHRSALELALTGMWWIAGLALWLNLQAHPRSGISAGWVMALTPLPTVAVTWAETWTGGGLAAAQFSNIRLLDDYLLAQAVLLPWLSQQVRSRGLHVLTGIVLVMYVATWFKDGARADLLAFGVGAWIWGAGTWRRPWLSLGAAGLTLSVIGLTATALLPSSPLALDRATTSGRIELLQLGWRYLQTEPLWGIGGQGWGLYDRHNPLYADILRTDILHPHNLYLQWMVEWGLAGWLLLVLLGWRVLPLLWKARHDHAWAVGACGALAINAMFSGAMVYPHTQLAYIWVLALAASHLWPKAEGAPPSINTSAVWRWTIAACTLLFGVTLGWSLMPGCTEPSTIPPTQGRIFPRFWVDGRYICLSH</sequence>
<dbReference type="EMBL" id="JAMXMC010000007">
    <property type="protein sequence ID" value="MCO5977579.1"/>
    <property type="molecule type" value="Genomic_DNA"/>
</dbReference>
<feature type="transmembrane region" description="Helical" evidence="5">
    <location>
        <begin position="297"/>
        <end position="320"/>
    </location>
</feature>
<evidence type="ECO:0000256" key="3">
    <source>
        <dbReference type="ARBA" id="ARBA00022989"/>
    </source>
</evidence>
<keyword evidence="4 5" id="KW-0472">Membrane</keyword>
<accession>A0ABT1BP28</accession>
<comment type="subcellular location">
    <subcellularLocation>
        <location evidence="1">Membrane</location>
        <topology evidence="1">Multi-pass membrane protein</topology>
    </subcellularLocation>
</comment>
<dbReference type="GO" id="GO:0016874">
    <property type="term" value="F:ligase activity"/>
    <property type="evidence" value="ECO:0007669"/>
    <property type="project" value="UniProtKB-KW"/>
</dbReference>
<dbReference type="InterPro" id="IPR051533">
    <property type="entry name" value="WaaL-like"/>
</dbReference>
<feature type="transmembrane region" description="Helical" evidence="5">
    <location>
        <begin position="332"/>
        <end position="352"/>
    </location>
</feature>
<keyword evidence="3 5" id="KW-1133">Transmembrane helix</keyword>
<evidence type="ECO:0000259" key="6">
    <source>
        <dbReference type="Pfam" id="PF04932"/>
    </source>
</evidence>
<dbReference type="InterPro" id="IPR007016">
    <property type="entry name" value="O-antigen_ligase-rel_domated"/>
</dbReference>
<keyword evidence="2 5" id="KW-0812">Transmembrane</keyword>
<keyword evidence="8" id="KW-1185">Reference proteome</keyword>